<dbReference type="EMBL" id="ADBJ01000044">
    <property type="protein sequence ID" value="EFA77036.1"/>
    <property type="molecule type" value="Genomic_DNA"/>
</dbReference>
<dbReference type="Proteomes" id="UP000001396">
    <property type="component" value="Unassembled WGS sequence"/>
</dbReference>
<organism evidence="2 3">
    <name type="scientific">Heterostelium pallidum (strain ATCC 26659 / Pp 5 / PN500)</name>
    <name type="common">Cellular slime mold</name>
    <name type="synonym">Polysphondylium pallidum</name>
    <dbReference type="NCBI Taxonomy" id="670386"/>
    <lineage>
        <taxon>Eukaryota</taxon>
        <taxon>Amoebozoa</taxon>
        <taxon>Evosea</taxon>
        <taxon>Eumycetozoa</taxon>
        <taxon>Dictyostelia</taxon>
        <taxon>Acytosteliales</taxon>
        <taxon>Acytosteliaceae</taxon>
        <taxon>Heterostelium</taxon>
    </lineage>
</organism>
<dbReference type="GeneID" id="31365262"/>
<dbReference type="OMA" id="KRWIFIN"/>
<name>D3BP26_HETP5</name>
<dbReference type="RefSeq" id="XP_020429166.1">
    <property type="nucleotide sequence ID" value="XM_020580579.1"/>
</dbReference>
<evidence type="ECO:0000256" key="1">
    <source>
        <dbReference type="SAM" id="MobiDB-lite"/>
    </source>
</evidence>
<dbReference type="AlphaFoldDB" id="D3BP26"/>
<reference evidence="2 3" key="1">
    <citation type="journal article" date="2011" name="Genome Res.">
        <title>Phylogeny-wide analysis of social amoeba genomes highlights ancient origins for complex intercellular communication.</title>
        <authorList>
            <person name="Heidel A.J."/>
            <person name="Lawal H.M."/>
            <person name="Felder M."/>
            <person name="Schilde C."/>
            <person name="Helps N.R."/>
            <person name="Tunggal B."/>
            <person name="Rivero F."/>
            <person name="John U."/>
            <person name="Schleicher M."/>
            <person name="Eichinger L."/>
            <person name="Platzer M."/>
            <person name="Noegel A.A."/>
            <person name="Schaap P."/>
            <person name="Gloeckner G."/>
        </authorList>
    </citation>
    <scope>NUCLEOTIDE SEQUENCE [LARGE SCALE GENOMIC DNA]</scope>
    <source>
        <strain evidence="3">ATCC 26659 / Pp 5 / PN500</strain>
    </source>
</reference>
<evidence type="ECO:0000313" key="2">
    <source>
        <dbReference type="EMBL" id="EFA77036.1"/>
    </source>
</evidence>
<evidence type="ECO:0000313" key="3">
    <source>
        <dbReference type="Proteomes" id="UP000001396"/>
    </source>
</evidence>
<keyword evidence="3" id="KW-1185">Reference proteome</keyword>
<dbReference type="InParanoid" id="D3BP26"/>
<sequence>MSQTDEQQKEQSTPTAIGVVTAAVESQPAEPQDPVTLGESVNPTTNDNLKETKVLNWMKEMLNKEIKRIKDQGAKCIPFEVKNTGIVKEDGLVINRLEVKTTFNFDQVIEILISESTECPHKKGYHFINVLLFTRKPVPYIIPYIYLKTEENKLTDWVFMNDLLGRSQHKINQFENV</sequence>
<feature type="region of interest" description="Disordered" evidence="1">
    <location>
        <begin position="23"/>
        <end position="45"/>
    </location>
</feature>
<proteinExistence type="predicted"/>
<protein>
    <submittedName>
        <fullName evidence="2">Uncharacterized protein</fullName>
    </submittedName>
</protein>
<comment type="caution">
    <text evidence="2">The sequence shown here is derived from an EMBL/GenBank/DDBJ whole genome shotgun (WGS) entry which is preliminary data.</text>
</comment>
<gene>
    <name evidence="2" type="ORF">PPL_09789</name>
</gene>
<accession>D3BP26</accession>